<dbReference type="AlphaFoldDB" id="B8M4D5"/>
<sequence>MKSQFEVEISGTSGNFGGLQDRIMNRSEIEEKRKSQLLARDSWVAELKTKSAGGGMEEDLAVTTRVGRVVVPSTRAREALEDADSTDATTATRKTTSKAKPTAYLEGIYREAKSLKETLSKQEKIIQE</sequence>
<dbReference type="HOGENOM" id="CLU_1961057_0_0_1"/>
<evidence type="ECO:0000256" key="1">
    <source>
        <dbReference type="SAM" id="MobiDB-lite"/>
    </source>
</evidence>
<dbReference type="GeneID" id="8097985"/>
<dbReference type="PhylomeDB" id="B8M4D5"/>
<dbReference type="EMBL" id="EQ962654">
    <property type="protein sequence ID" value="EED19130.1"/>
    <property type="molecule type" value="Genomic_DNA"/>
</dbReference>
<evidence type="ECO:0000313" key="3">
    <source>
        <dbReference type="Proteomes" id="UP000001745"/>
    </source>
</evidence>
<organism evidence="2 3">
    <name type="scientific">Talaromyces stipitatus (strain ATCC 10500 / CBS 375.48 / QM 6759 / NRRL 1006)</name>
    <name type="common">Penicillium stipitatum</name>
    <dbReference type="NCBI Taxonomy" id="441959"/>
    <lineage>
        <taxon>Eukaryota</taxon>
        <taxon>Fungi</taxon>
        <taxon>Dikarya</taxon>
        <taxon>Ascomycota</taxon>
        <taxon>Pezizomycotina</taxon>
        <taxon>Eurotiomycetes</taxon>
        <taxon>Eurotiomycetidae</taxon>
        <taxon>Eurotiales</taxon>
        <taxon>Trichocomaceae</taxon>
        <taxon>Talaromyces</taxon>
        <taxon>Talaromyces sect. Talaromyces</taxon>
    </lineage>
</organism>
<dbReference type="RefSeq" id="XP_002479564.1">
    <property type="nucleotide sequence ID" value="XM_002479519.1"/>
</dbReference>
<gene>
    <name evidence="2" type="ORF">TSTA_024540</name>
</gene>
<name>B8M4D5_TALSN</name>
<dbReference type="Proteomes" id="UP000001745">
    <property type="component" value="Unassembled WGS sequence"/>
</dbReference>
<dbReference type="VEuPathDB" id="FungiDB:TSTA_024540"/>
<evidence type="ECO:0000313" key="2">
    <source>
        <dbReference type="EMBL" id="EED19130.1"/>
    </source>
</evidence>
<reference evidence="3" key="1">
    <citation type="journal article" date="2015" name="Genome Announc.">
        <title>Genome sequence of the AIDS-associated pathogen Penicillium marneffei (ATCC18224) and its near taxonomic relative Talaromyces stipitatus (ATCC10500).</title>
        <authorList>
            <person name="Nierman W.C."/>
            <person name="Fedorova-Abrams N.D."/>
            <person name="Andrianopoulos A."/>
        </authorList>
    </citation>
    <scope>NUCLEOTIDE SEQUENCE [LARGE SCALE GENOMIC DNA]</scope>
    <source>
        <strain evidence="3">ATCC 10500 / CBS 375.48 / QM 6759 / NRRL 1006</strain>
    </source>
</reference>
<protein>
    <submittedName>
        <fullName evidence="2">Uncharacterized protein</fullName>
    </submittedName>
</protein>
<dbReference type="InParanoid" id="B8M4D5"/>
<feature type="region of interest" description="Disordered" evidence="1">
    <location>
        <begin position="79"/>
        <end position="99"/>
    </location>
</feature>
<feature type="compositionally biased region" description="Low complexity" evidence="1">
    <location>
        <begin position="86"/>
        <end position="99"/>
    </location>
</feature>
<accession>B8M4D5</accession>
<proteinExistence type="predicted"/>
<keyword evidence="3" id="KW-1185">Reference proteome</keyword>